<dbReference type="Proteomes" id="UP001164250">
    <property type="component" value="Chromosome 3"/>
</dbReference>
<dbReference type="EMBL" id="CM047899">
    <property type="protein sequence ID" value="KAJ0102673.1"/>
    <property type="molecule type" value="Genomic_DNA"/>
</dbReference>
<reference evidence="2" key="1">
    <citation type="journal article" date="2023" name="G3 (Bethesda)">
        <title>Genome assembly and association tests identify interacting loci associated with vigor, precocity, and sex in interspecific pistachio rootstocks.</title>
        <authorList>
            <person name="Palmer W."/>
            <person name="Jacygrad E."/>
            <person name="Sagayaradj S."/>
            <person name="Cavanaugh K."/>
            <person name="Han R."/>
            <person name="Bertier L."/>
            <person name="Beede B."/>
            <person name="Kafkas S."/>
            <person name="Golino D."/>
            <person name="Preece J."/>
            <person name="Michelmore R."/>
        </authorList>
    </citation>
    <scope>NUCLEOTIDE SEQUENCE [LARGE SCALE GENOMIC DNA]</scope>
</reference>
<organism evidence="1 2">
    <name type="scientific">Pistacia atlantica</name>
    <dbReference type="NCBI Taxonomy" id="434234"/>
    <lineage>
        <taxon>Eukaryota</taxon>
        <taxon>Viridiplantae</taxon>
        <taxon>Streptophyta</taxon>
        <taxon>Embryophyta</taxon>
        <taxon>Tracheophyta</taxon>
        <taxon>Spermatophyta</taxon>
        <taxon>Magnoliopsida</taxon>
        <taxon>eudicotyledons</taxon>
        <taxon>Gunneridae</taxon>
        <taxon>Pentapetalae</taxon>
        <taxon>rosids</taxon>
        <taxon>malvids</taxon>
        <taxon>Sapindales</taxon>
        <taxon>Anacardiaceae</taxon>
        <taxon>Pistacia</taxon>
    </lineage>
</organism>
<accession>A0ACC1BUK6</accession>
<keyword evidence="2" id="KW-1185">Reference proteome</keyword>
<gene>
    <name evidence="1" type="ORF">Patl1_05227</name>
</gene>
<evidence type="ECO:0000313" key="2">
    <source>
        <dbReference type="Proteomes" id="UP001164250"/>
    </source>
</evidence>
<protein>
    <submittedName>
        <fullName evidence="1">Uncharacterized protein</fullName>
    </submittedName>
</protein>
<proteinExistence type="predicted"/>
<sequence>MASTSGESSSSPPKPTSDKPVIVRVKRKATQSRLDAFWLEINERPLKRPLLDFEKLSISQSSGKEELKAKKVFVQHVETVTTSEATVDIVQSFVLSNSADAHHGETKSKERRCSLKKENRLDQTLFKARQQQEALAKTARFEQIWRSRNRNKEEMRVKALHEMCQFYDVVRVDVEQKPNEVQKQKDTSFEDSRLLSSYLPMLREFIPGAAEEIEADMRSYMSTLDDYVYDYYAVNDDMNVDEEDASHSFPLVQVDEEDFYDGPDVSEYDSEDSNAEDNPRNEYPDEISEEEEEEEEEEEYESEDESERESSSTPSDVGRFSEHFDDLSDDGIHRDYFGNEEDDDDDDDDDWLYYNC</sequence>
<comment type="caution">
    <text evidence="1">The sequence shown here is derived from an EMBL/GenBank/DDBJ whole genome shotgun (WGS) entry which is preliminary data.</text>
</comment>
<name>A0ACC1BUK6_9ROSI</name>
<evidence type="ECO:0000313" key="1">
    <source>
        <dbReference type="EMBL" id="KAJ0102673.1"/>
    </source>
</evidence>